<keyword evidence="5" id="KW-0678">Repressor</keyword>
<evidence type="ECO:0000256" key="5">
    <source>
        <dbReference type="ARBA" id="ARBA00022491"/>
    </source>
</evidence>
<dbReference type="GO" id="GO:0000976">
    <property type="term" value="F:transcription cis-regulatory region binding"/>
    <property type="evidence" value="ECO:0007669"/>
    <property type="project" value="TreeGrafter"/>
</dbReference>
<dbReference type="PROSITE" id="PS50110">
    <property type="entry name" value="RESPONSE_REGULATORY"/>
    <property type="match status" value="1"/>
</dbReference>
<dbReference type="GO" id="GO:0005829">
    <property type="term" value="C:cytosol"/>
    <property type="evidence" value="ECO:0007669"/>
    <property type="project" value="TreeGrafter"/>
</dbReference>
<dbReference type="InterPro" id="IPR012052">
    <property type="entry name" value="Spore_0_A"/>
</dbReference>
<comment type="subcellular location">
    <subcellularLocation>
        <location evidence="2">Cytoplasm</location>
    </subcellularLocation>
</comment>
<evidence type="ECO:0000256" key="9">
    <source>
        <dbReference type="ARBA" id="ARBA00023012"/>
    </source>
</evidence>
<dbReference type="Proteomes" id="UP000070366">
    <property type="component" value="Unassembled WGS sequence"/>
</dbReference>
<evidence type="ECO:0000256" key="8">
    <source>
        <dbReference type="ARBA" id="ARBA00022969"/>
    </source>
</evidence>
<evidence type="ECO:0000256" key="7">
    <source>
        <dbReference type="ARBA" id="ARBA00022837"/>
    </source>
</evidence>
<keyword evidence="7" id="KW-0106">Calcium</keyword>
<dbReference type="SUPFAM" id="SSF52172">
    <property type="entry name" value="CheY-like"/>
    <property type="match status" value="1"/>
</dbReference>
<keyword evidence="9" id="KW-0902">Two-component regulatory system</keyword>
<dbReference type="STRING" id="626937.HMPREF3293_01340"/>
<protein>
    <recommendedName>
        <fullName evidence="3">Stage 0 sporulation protein A homolog</fullName>
    </recommendedName>
</protein>
<sequence>MLKEAIDVLLIDDDTQTAHEMEHFLAQQRDIHKVDCACSVREAMEYCSLCSYDIAVVDLVMPGSDGFSFLEQAAEKMKNAPDTIIVSAISSEDVIKKSFHMGAKYYMIKPYRKDVLYRRIWDVLRLREEEETGEGESVRGAASLDQRITDLFLRMGVPPHLKGYQYLKEAVKLTAQDRMIIYSITKELYPKIAQTYGVTTTKVELAIRHTVEVMYDRDRMRHLQEVLGFPPSVNKQKPTNGELIALIADKILSGNDE</sequence>
<dbReference type="InterPro" id="IPR001789">
    <property type="entry name" value="Sig_transdc_resp-reg_receiver"/>
</dbReference>
<evidence type="ECO:0000256" key="1">
    <source>
        <dbReference type="ARBA" id="ARBA00001913"/>
    </source>
</evidence>
<gene>
    <name evidence="17" type="ORF">HMPREF3293_01340</name>
</gene>
<evidence type="ECO:0000256" key="14">
    <source>
        <dbReference type="ARBA" id="ARBA00024867"/>
    </source>
</evidence>
<evidence type="ECO:0000313" key="18">
    <source>
        <dbReference type="Proteomes" id="UP000070366"/>
    </source>
</evidence>
<evidence type="ECO:0000313" key="17">
    <source>
        <dbReference type="EMBL" id="KXK65847.1"/>
    </source>
</evidence>
<dbReference type="InterPro" id="IPR011006">
    <property type="entry name" value="CheY-like_superfamily"/>
</dbReference>
<keyword evidence="4" id="KW-0963">Cytoplasm</keyword>
<dbReference type="PANTHER" id="PTHR48111">
    <property type="entry name" value="REGULATOR OF RPOS"/>
    <property type="match status" value="1"/>
</dbReference>
<dbReference type="RefSeq" id="WP_066521021.1">
    <property type="nucleotide sequence ID" value="NZ_CABMOF010000004.1"/>
</dbReference>
<proteinExistence type="predicted"/>
<evidence type="ECO:0000256" key="15">
    <source>
        <dbReference type="PROSITE-ProRule" id="PRU00169"/>
    </source>
</evidence>
<dbReference type="InterPro" id="IPR014879">
    <property type="entry name" value="Spo0A_C"/>
</dbReference>
<dbReference type="GO" id="GO:0042173">
    <property type="term" value="P:regulation of sporulation resulting in formation of a cellular spore"/>
    <property type="evidence" value="ECO:0007669"/>
    <property type="project" value="InterPro"/>
</dbReference>
<comment type="function">
    <text evidence="14">May play the central regulatory role in sporulation. It may be an element of the effector pathway responsible for the activation of sporulation genes in response to nutritional stress. Spo0A may act in concert with spo0H (a sigma factor) to control the expression of some genes that are critical to the sporulation process.</text>
</comment>
<dbReference type="KEGG" id="cmiu:B1H56_12405"/>
<dbReference type="GO" id="GO:0051606">
    <property type="term" value="P:detection of stimulus"/>
    <property type="evidence" value="ECO:0007669"/>
    <property type="project" value="InterPro"/>
</dbReference>
<comment type="cofactor">
    <cofactor evidence="1">
        <name>Ca(2+)</name>
        <dbReference type="ChEBI" id="CHEBI:29108"/>
    </cofactor>
</comment>
<dbReference type="GO" id="GO:0030435">
    <property type="term" value="P:sporulation resulting in formation of a cellular spore"/>
    <property type="evidence" value="ECO:0007669"/>
    <property type="project" value="UniProtKB-KW"/>
</dbReference>
<evidence type="ECO:0000256" key="3">
    <source>
        <dbReference type="ARBA" id="ARBA00018672"/>
    </source>
</evidence>
<evidence type="ECO:0000256" key="6">
    <source>
        <dbReference type="ARBA" id="ARBA00022553"/>
    </source>
</evidence>
<evidence type="ECO:0000256" key="12">
    <source>
        <dbReference type="ARBA" id="ARBA00023159"/>
    </source>
</evidence>
<organism evidence="17 18">
    <name type="scientific">Christensenella minuta</name>
    <dbReference type="NCBI Taxonomy" id="626937"/>
    <lineage>
        <taxon>Bacteria</taxon>
        <taxon>Bacillati</taxon>
        <taxon>Bacillota</taxon>
        <taxon>Clostridia</taxon>
        <taxon>Christensenellales</taxon>
        <taxon>Christensenellaceae</taxon>
        <taxon>Christensenella</taxon>
    </lineage>
</organism>
<evidence type="ECO:0000256" key="13">
    <source>
        <dbReference type="ARBA" id="ARBA00023163"/>
    </source>
</evidence>
<keyword evidence="8" id="KW-0749">Sporulation</keyword>
<dbReference type="Gene3D" id="3.40.50.2300">
    <property type="match status" value="1"/>
</dbReference>
<dbReference type="PANTHER" id="PTHR48111:SF22">
    <property type="entry name" value="REGULATOR OF RPOS"/>
    <property type="match status" value="1"/>
</dbReference>
<evidence type="ECO:0000256" key="4">
    <source>
        <dbReference type="ARBA" id="ARBA00022490"/>
    </source>
</evidence>
<dbReference type="SUPFAM" id="SSF46894">
    <property type="entry name" value="C-terminal effector domain of the bipartite response regulators"/>
    <property type="match status" value="1"/>
</dbReference>
<dbReference type="Pfam" id="PF08769">
    <property type="entry name" value="Spo0A_C"/>
    <property type="match status" value="1"/>
</dbReference>
<dbReference type="Pfam" id="PF00072">
    <property type="entry name" value="Response_reg"/>
    <property type="match status" value="1"/>
</dbReference>
<evidence type="ECO:0000256" key="2">
    <source>
        <dbReference type="ARBA" id="ARBA00004496"/>
    </source>
</evidence>
<dbReference type="GO" id="GO:0003700">
    <property type="term" value="F:DNA-binding transcription factor activity"/>
    <property type="evidence" value="ECO:0007669"/>
    <property type="project" value="InterPro"/>
</dbReference>
<dbReference type="InterPro" id="IPR016032">
    <property type="entry name" value="Sig_transdc_resp-reg_C-effctor"/>
</dbReference>
<keyword evidence="6 15" id="KW-0597">Phosphoprotein</keyword>
<dbReference type="CDD" id="cd00156">
    <property type="entry name" value="REC"/>
    <property type="match status" value="1"/>
</dbReference>
<evidence type="ECO:0000256" key="11">
    <source>
        <dbReference type="ARBA" id="ARBA00023125"/>
    </source>
</evidence>
<reference evidence="17 18" key="1">
    <citation type="submission" date="2016-02" db="EMBL/GenBank/DDBJ databases">
        <authorList>
            <person name="Wen L."/>
            <person name="He K."/>
            <person name="Yang H."/>
        </authorList>
    </citation>
    <scope>NUCLEOTIDE SEQUENCE [LARGE SCALE GENOMIC DNA]</scope>
    <source>
        <strain evidence="17 18">DSM 22607</strain>
    </source>
</reference>
<keyword evidence="18" id="KW-1185">Reference proteome</keyword>
<dbReference type="OrthoDB" id="9793299at2"/>
<dbReference type="GO" id="GO:0000156">
    <property type="term" value="F:phosphorelay response regulator activity"/>
    <property type="evidence" value="ECO:0007669"/>
    <property type="project" value="TreeGrafter"/>
</dbReference>
<evidence type="ECO:0000256" key="10">
    <source>
        <dbReference type="ARBA" id="ARBA00023015"/>
    </source>
</evidence>
<evidence type="ECO:0000259" key="16">
    <source>
        <dbReference type="PROSITE" id="PS50110"/>
    </source>
</evidence>
<keyword evidence="13" id="KW-0804">Transcription</keyword>
<dbReference type="GO" id="GO:0005509">
    <property type="term" value="F:calcium ion binding"/>
    <property type="evidence" value="ECO:0007669"/>
    <property type="project" value="InterPro"/>
</dbReference>
<dbReference type="InterPro" id="IPR036388">
    <property type="entry name" value="WH-like_DNA-bd_sf"/>
</dbReference>
<keyword evidence="12" id="KW-0010">Activator</keyword>
<accession>A0A136Q5A8</accession>
<comment type="caution">
    <text evidence="17">The sequence shown here is derived from an EMBL/GenBank/DDBJ whole genome shotgun (WGS) entry which is preliminary data.</text>
</comment>
<dbReference type="EMBL" id="LSZW01000055">
    <property type="protein sequence ID" value="KXK65847.1"/>
    <property type="molecule type" value="Genomic_DNA"/>
</dbReference>
<dbReference type="Gene3D" id="1.10.10.10">
    <property type="entry name" value="Winged helix-like DNA-binding domain superfamily/Winged helix DNA-binding domain"/>
    <property type="match status" value="1"/>
</dbReference>
<keyword evidence="11" id="KW-0238">DNA-binding</keyword>
<dbReference type="GO" id="GO:0032993">
    <property type="term" value="C:protein-DNA complex"/>
    <property type="evidence" value="ECO:0007669"/>
    <property type="project" value="TreeGrafter"/>
</dbReference>
<feature type="domain" description="Response regulatory" evidence="16">
    <location>
        <begin position="7"/>
        <end position="124"/>
    </location>
</feature>
<name>A0A136Q5A8_9FIRM</name>
<dbReference type="InterPro" id="IPR039420">
    <property type="entry name" value="WalR-like"/>
</dbReference>
<dbReference type="AlphaFoldDB" id="A0A136Q5A8"/>
<feature type="modified residue" description="4-aspartylphosphate" evidence="15">
    <location>
        <position position="58"/>
    </location>
</feature>
<dbReference type="NCBIfam" id="TIGR02875">
    <property type="entry name" value="spore_0_A"/>
    <property type="match status" value="1"/>
</dbReference>
<keyword evidence="10" id="KW-0805">Transcription regulation</keyword>
<dbReference type="SMART" id="SM00448">
    <property type="entry name" value="REC"/>
    <property type="match status" value="1"/>
</dbReference>